<evidence type="ECO:0000256" key="4">
    <source>
        <dbReference type="ARBA" id="ARBA00022801"/>
    </source>
</evidence>
<proteinExistence type="inferred from homology"/>
<dbReference type="SUPFAM" id="SSF52279">
    <property type="entry name" value="Beta-D-glucan exohydrolase, C-terminal domain"/>
    <property type="match status" value="1"/>
</dbReference>
<dbReference type="InterPro" id="IPR019800">
    <property type="entry name" value="Glyco_hydro_3_AS"/>
</dbReference>
<dbReference type="RefSeq" id="WP_088419634.1">
    <property type="nucleotide sequence ID" value="NZ_RWGX02000016.1"/>
</dbReference>
<dbReference type="InterPro" id="IPR036881">
    <property type="entry name" value="Glyco_hydro_3_C_sf"/>
</dbReference>
<dbReference type="Pfam" id="PF00933">
    <property type="entry name" value="Glyco_hydro_3"/>
    <property type="match status" value="1"/>
</dbReference>
<dbReference type="Gene3D" id="3.20.20.300">
    <property type="entry name" value="Glycoside hydrolase, family 3, N-terminal domain"/>
    <property type="match status" value="1"/>
</dbReference>
<dbReference type="GO" id="GO:0009254">
    <property type="term" value="P:peptidoglycan turnover"/>
    <property type="evidence" value="ECO:0007669"/>
    <property type="project" value="TreeGrafter"/>
</dbReference>
<gene>
    <name evidence="8" type="ORF">EJB19_07425</name>
</gene>
<dbReference type="InterPro" id="IPR012338">
    <property type="entry name" value="Beta-lactam/transpept-like"/>
</dbReference>
<dbReference type="GO" id="GO:0004563">
    <property type="term" value="F:beta-N-acetylhexosaminidase activity"/>
    <property type="evidence" value="ECO:0007669"/>
    <property type="project" value="UniProtKB-EC"/>
</dbReference>
<sequence length="1001" mass="113589">MKFSIFKYLFFSVIALLMMQCAVIKNRKRQGTVMTETKNIPVIQKFIDPTKEGFNLFNELTGERQWVDSIYNSLSFEEKLGQLFMVAAYSNKDTVHFNALDKLIKNYKIGGLIFFQGGPMRQAKLTNRFQANSKIPLFVGNDAEWGLNMRLDSTYAYPWNMTLGAVQDMKLIEQLGERMAKETKRMGLQFNFAPVIDINTNPNNPIIGNRSFGENREEVTKRAVALMKGIQSQGIFATGKHFPGHGDTETDSHHTLPVVNFTKERIDSVELYPYKKMFNLGLSSVMVAHLNVPSLEERQNYPSSTSYNIVTNILKKELDFKGLIFTDALNMKGASSFKKPGDIDLEAFLAGNDIMLFAEDVPAAITKFTQAYNDKIITDDRLEHSVKKILSYKYKAGLHQYKPIDLVGLSNDLNAPEGNKLQYKLFENAITVLKNEHSLLPIKDLTKAKIAYVKLGDDSSTVFLNTLKKYAEVQEMEEKNLDSLLINLKEFNTVIIGYHKSDKAWRKHDFSEKDLLWLEKIAAQNDVILDVFVKPYTLLKIKSFDNIEGLIVSYQNGDIPQTISAELIFGAIESKGKLPVSIKEYFKVGEGLSTEKIDRLGFSVPEGVGMSSNKLKQIDDIVKKAIDDKITPGAQILVARKGKIIYHKSFGYHTYEQDSKVKNTDVYDIASLSKIIGTLPNVMIDYDKGKINLETRLGEMLPKARGTNKDSIFFKDLLSHYARLKPWEPFYKKTIDSLTKKPSEKLYRQTETEGFTTQVSESLFLIDSYKDSIISKILKSPLLPKKEYKYSDFTFILLKEYLETNHNTTLDKLANENFFSKMGMNYTMYNPLKKIEIDQIPPTERDTYFRQDIIQGYVHDMAAAMQGGVAGHAGVFSNASDIAKMMQLYLNKGSYGGIQFFSSKTMDDFNTCYFCTEGNRRGIGFDKPQLKGESPTCGCASITSFGHTGFTGTMTWADPEKELIYIFLSNRTFPDSNAPNKLAKENTREKIQQIVYDSILD</sequence>
<dbReference type="GO" id="GO:0005975">
    <property type="term" value="P:carbohydrate metabolic process"/>
    <property type="evidence" value="ECO:0007669"/>
    <property type="project" value="InterPro"/>
</dbReference>
<evidence type="ECO:0000259" key="7">
    <source>
        <dbReference type="Pfam" id="PF00933"/>
    </source>
</evidence>
<evidence type="ECO:0000313" key="8">
    <source>
        <dbReference type="EMBL" id="RVU88029.1"/>
    </source>
</evidence>
<evidence type="ECO:0000256" key="1">
    <source>
        <dbReference type="ARBA" id="ARBA00001231"/>
    </source>
</evidence>
<organism evidence="8">
    <name type="scientific">Flavobacterium columnare</name>
    <dbReference type="NCBI Taxonomy" id="996"/>
    <lineage>
        <taxon>Bacteria</taxon>
        <taxon>Pseudomonadati</taxon>
        <taxon>Bacteroidota</taxon>
        <taxon>Flavobacteriia</taxon>
        <taxon>Flavobacteriales</taxon>
        <taxon>Flavobacteriaceae</taxon>
        <taxon>Flavobacterium</taxon>
    </lineage>
</organism>
<dbReference type="AlphaFoldDB" id="A0AA94JR00"/>
<name>A0AA94JR00_9FLAO</name>
<dbReference type="InterPro" id="IPR050226">
    <property type="entry name" value="NagZ_Beta-hexosaminidase"/>
</dbReference>
<dbReference type="InterPro" id="IPR017853">
    <property type="entry name" value="GH"/>
</dbReference>
<dbReference type="InterPro" id="IPR036962">
    <property type="entry name" value="Glyco_hydro_3_N_sf"/>
</dbReference>
<dbReference type="SUPFAM" id="SSF51445">
    <property type="entry name" value="(Trans)glycosidases"/>
    <property type="match status" value="1"/>
</dbReference>
<dbReference type="Gene3D" id="3.40.710.10">
    <property type="entry name" value="DD-peptidase/beta-lactamase superfamily"/>
    <property type="match status" value="1"/>
</dbReference>
<evidence type="ECO:0000259" key="6">
    <source>
        <dbReference type="Pfam" id="PF00144"/>
    </source>
</evidence>
<keyword evidence="5" id="KW-0326">Glycosidase</keyword>
<feature type="domain" description="Beta-lactamase-related" evidence="6">
    <location>
        <begin position="619"/>
        <end position="978"/>
    </location>
</feature>
<dbReference type="PROSITE" id="PS00775">
    <property type="entry name" value="GLYCOSYL_HYDROL_F3"/>
    <property type="match status" value="1"/>
</dbReference>
<comment type="caution">
    <text evidence="8">The sequence shown here is derived from an EMBL/GenBank/DDBJ whole genome shotgun (WGS) entry which is preliminary data.</text>
</comment>
<dbReference type="InterPro" id="IPR001466">
    <property type="entry name" value="Beta-lactam-related"/>
</dbReference>
<comment type="catalytic activity">
    <reaction evidence="1">
        <text>Hydrolysis of terminal non-reducing N-acetyl-D-hexosamine residues in N-acetyl-beta-D-hexosaminides.</text>
        <dbReference type="EC" id="3.2.1.52"/>
    </reaction>
</comment>
<evidence type="ECO:0000256" key="3">
    <source>
        <dbReference type="ARBA" id="ARBA00012663"/>
    </source>
</evidence>
<accession>A0AA94JR00</accession>
<dbReference type="PANTHER" id="PTHR30480:SF13">
    <property type="entry name" value="BETA-HEXOSAMINIDASE"/>
    <property type="match status" value="1"/>
</dbReference>
<dbReference type="PRINTS" id="PR00133">
    <property type="entry name" value="GLHYDRLASE3"/>
</dbReference>
<dbReference type="EMBL" id="RWGX01000004">
    <property type="protein sequence ID" value="RVU88029.1"/>
    <property type="molecule type" value="Genomic_DNA"/>
</dbReference>
<evidence type="ECO:0000256" key="5">
    <source>
        <dbReference type="ARBA" id="ARBA00023295"/>
    </source>
</evidence>
<dbReference type="Pfam" id="PF00144">
    <property type="entry name" value="Beta-lactamase"/>
    <property type="match status" value="1"/>
</dbReference>
<feature type="domain" description="Glycoside hydrolase family 3 N-terminal" evidence="7">
    <location>
        <begin position="76"/>
        <end position="391"/>
    </location>
</feature>
<comment type="similarity">
    <text evidence="2">Belongs to the glycosyl hydrolase 3 family.</text>
</comment>
<dbReference type="Gene3D" id="3.40.50.1700">
    <property type="entry name" value="Glycoside hydrolase family 3 C-terminal domain"/>
    <property type="match status" value="1"/>
</dbReference>
<dbReference type="EC" id="3.2.1.52" evidence="3"/>
<protein>
    <recommendedName>
        <fullName evidence="3">beta-N-acetylhexosaminidase</fullName>
        <ecNumber evidence="3">3.2.1.52</ecNumber>
    </recommendedName>
</protein>
<keyword evidence="4" id="KW-0378">Hydrolase</keyword>
<evidence type="ECO:0000256" key="2">
    <source>
        <dbReference type="ARBA" id="ARBA00005336"/>
    </source>
</evidence>
<reference evidence="8" key="1">
    <citation type="submission" date="2018-12" db="EMBL/GenBank/DDBJ databases">
        <title>Draft genome sequence of Flaovobacterium columnare BGFS27 isolated from channel catfish in Alabama.</title>
        <authorList>
            <person name="Cai W."/>
            <person name="Arias C."/>
        </authorList>
    </citation>
    <scope>NUCLEOTIDE SEQUENCE [LARGE SCALE GENOMIC DNA]</scope>
    <source>
        <strain evidence="8">BGFS27</strain>
    </source>
</reference>
<dbReference type="PANTHER" id="PTHR30480">
    <property type="entry name" value="BETA-HEXOSAMINIDASE-RELATED"/>
    <property type="match status" value="1"/>
</dbReference>
<dbReference type="SUPFAM" id="SSF56601">
    <property type="entry name" value="beta-lactamase/transpeptidase-like"/>
    <property type="match status" value="1"/>
</dbReference>
<dbReference type="InterPro" id="IPR001764">
    <property type="entry name" value="Glyco_hydro_3_N"/>
</dbReference>